<dbReference type="EMBL" id="KL584978">
    <property type="protein sequence ID" value="KEQ86582.1"/>
    <property type="molecule type" value="Genomic_DNA"/>
</dbReference>
<evidence type="ECO:0000313" key="2">
    <source>
        <dbReference type="EMBL" id="KEQ86582.1"/>
    </source>
</evidence>
<dbReference type="OrthoDB" id="4966at2759"/>
<proteinExistence type="predicted"/>
<feature type="region of interest" description="Disordered" evidence="1">
    <location>
        <begin position="483"/>
        <end position="525"/>
    </location>
</feature>
<feature type="compositionally biased region" description="Basic and acidic residues" evidence="1">
    <location>
        <begin position="188"/>
        <end position="204"/>
    </location>
</feature>
<protein>
    <recommendedName>
        <fullName evidence="4">F-box domain-containing protein</fullName>
    </recommendedName>
</protein>
<feature type="region of interest" description="Disordered" evidence="1">
    <location>
        <begin position="177"/>
        <end position="221"/>
    </location>
</feature>
<reference evidence="2 3" key="1">
    <citation type="journal article" date="2014" name="BMC Genomics">
        <title>Genome sequencing of four Aureobasidium pullulans varieties: biotechnological potential, stress tolerance, and description of new species.</title>
        <authorList>
            <person name="Gostin Ar C."/>
            <person name="Ohm R.A."/>
            <person name="Kogej T."/>
            <person name="Sonjak S."/>
            <person name="Turk M."/>
            <person name="Zajc J."/>
            <person name="Zalar P."/>
            <person name="Grube M."/>
            <person name="Sun H."/>
            <person name="Han J."/>
            <person name="Sharma A."/>
            <person name="Chiniquy J."/>
            <person name="Ngan C.Y."/>
            <person name="Lipzen A."/>
            <person name="Barry K."/>
            <person name="Grigoriev I.V."/>
            <person name="Gunde-Cimerman N."/>
        </authorList>
    </citation>
    <scope>NUCLEOTIDE SEQUENCE [LARGE SCALE GENOMIC DNA]</scope>
    <source>
        <strain evidence="2 3">EXF-150</strain>
    </source>
</reference>
<sequence length="525" mass="60061">MTDDNRATRKRELSESPEPAKDGGFGALSNKRRFILDNEPLQTTNDRKHLEGETFNALDVLAQVAAAAPRLPIVRNRKRVILKTPTPPPQVKTFNLLTGLVSHVDILLQVTSYLPPQTLLNLYSISAPFHYVMDSHFTAFIKAATHTWAPDADRYFPWWCYRQLCIEDPALRRARPDRRSVSWNDFTPKPESDTSSQDKFDGSDTHTSNSGDSPNSIKSESQAETKARVSKLVKHRQTIAAPVPGFRWLKMVVYRESVCREIVGWLAAHGHRIPRLEGVDALKKMWFLLDVPVNGPRIALIHNTIYFTKETLAVLQLFFIKLDMLYCNPVHFYGGEASMREMLLAERSLTTLWNYLRGADGTSKLDTMRLWIRHRYKRPQPIRPMTSEAHEEHLAKLSMPIMGVPAQLVGRWGYECWGLGQTKLLRPDELVLKEAVRRRAGLQRMFLSYLSYGYLDADLNPLPTNVKPEDVVLSMIRRKKHRELKAKESDGMDIDKKEEDEKPARGQGSTSLEDRIRAMLAERHG</sequence>
<dbReference type="RefSeq" id="XP_029762769.1">
    <property type="nucleotide sequence ID" value="XM_029909713.1"/>
</dbReference>
<feature type="region of interest" description="Disordered" evidence="1">
    <location>
        <begin position="1"/>
        <end position="27"/>
    </location>
</feature>
<name>A0A074XXD0_AURPU</name>
<dbReference type="Proteomes" id="UP000030706">
    <property type="component" value="Unassembled WGS sequence"/>
</dbReference>
<feature type="compositionally biased region" description="Basic and acidic residues" evidence="1">
    <location>
        <begin position="485"/>
        <end position="504"/>
    </location>
</feature>
<evidence type="ECO:0000256" key="1">
    <source>
        <dbReference type="SAM" id="MobiDB-lite"/>
    </source>
</evidence>
<evidence type="ECO:0008006" key="4">
    <source>
        <dbReference type="Google" id="ProtNLM"/>
    </source>
</evidence>
<gene>
    <name evidence="2" type="ORF">M438DRAFT_404171</name>
</gene>
<accession>A0A074XXD0</accession>
<feature type="compositionally biased region" description="Polar residues" evidence="1">
    <location>
        <begin position="205"/>
        <end position="220"/>
    </location>
</feature>
<dbReference type="STRING" id="1043002.A0A074XXD0"/>
<dbReference type="GeneID" id="40752019"/>
<organism evidence="2 3">
    <name type="scientific">Aureobasidium pullulans EXF-150</name>
    <dbReference type="NCBI Taxonomy" id="1043002"/>
    <lineage>
        <taxon>Eukaryota</taxon>
        <taxon>Fungi</taxon>
        <taxon>Dikarya</taxon>
        <taxon>Ascomycota</taxon>
        <taxon>Pezizomycotina</taxon>
        <taxon>Dothideomycetes</taxon>
        <taxon>Dothideomycetidae</taxon>
        <taxon>Dothideales</taxon>
        <taxon>Saccotheciaceae</taxon>
        <taxon>Aureobasidium</taxon>
    </lineage>
</organism>
<keyword evidence="3" id="KW-1185">Reference proteome</keyword>
<feature type="compositionally biased region" description="Basic and acidic residues" evidence="1">
    <location>
        <begin position="512"/>
        <end position="525"/>
    </location>
</feature>
<dbReference type="HOGENOM" id="CLU_518713_0_0_1"/>
<feature type="compositionally biased region" description="Basic and acidic residues" evidence="1">
    <location>
        <begin position="1"/>
        <end position="21"/>
    </location>
</feature>
<evidence type="ECO:0000313" key="3">
    <source>
        <dbReference type="Proteomes" id="UP000030706"/>
    </source>
</evidence>
<dbReference type="AlphaFoldDB" id="A0A074XXD0"/>